<comment type="caution">
    <text evidence="6">The sequence shown here is derived from an EMBL/GenBank/DDBJ whole genome shotgun (WGS) entry which is preliminary data.</text>
</comment>
<dbReference type="SMART" id="SM00388">
    <property type="entry name" value="HisKA"/>
    <property type="match status" value="1"/>
</dbReference>
<keyword evidence="4" id="KW-1133">Transmembrane helix</keyword>
<protein>
    <recommendedName>
        <fullName evidence="2">histidine kinase</fullName>
        <ecNumber evidence="2">2.7.13.3</ecNumber>
    </recommendedName>
</protein>
<name>A0A917CJQ1_9GAMM</name>
<evidence type="ECO:0000259" key="5">
    <source>
        <dbReference type="PROSITE" id="PS50109"/>
    </source>
</evidence>
<feature type="transmembrane region" description="Helical" evidence="4">
    <location>
        <begin position="89"/>
        <end position="111"/>
    </location>
</feature>
<evidence type="ECO:0000313" key="7">
    <source>
        <dbReference type="Proteomes" id="UP000632858"/>
    </source>
</evidence>
<keyword evidence="7" id="KW-1185">Reference proteome</keyword>
<dbReference type="CDD" id="cd00082">
    <property type="entry name" value="HisKA"/>
    <property type="match status" value="1"/>
</dbReference>
<dbReference type="SUPFAM" id="SSF47384">
    <property type="entry name" value="Homodimeric domain of signal transducing histidine kinase"/>
    <property type="match status" value="1"/>
</dbReference>
<evidence type="ECO:0000256" key="4">
    <source>
        <dbReference type="SAM" id="Phobius"/>
    </source>
</evidence>
<feature type="transmembrane region" description="Helical" evidence="4">
    <location>
        <begin position="50"/>
        <end position="69"/>
    </location>
</feature>
<dbReference type="PRINTS" id="PR00344">
    <property type="entry name" value="BCTRLSENSOR"/>
</dbReference>
<evidence type="ECO:0000313" key="6">
    <source>
        <dbReference type="EMBL" id="GGF90172.1"/>
    </source>
</evidence>
<keyword evidence="6" id="KW-0808">Transferase</keyword>
<evidence type="ECO:0000256" key="1">
    <source>
        <dbReference type="ARBA" id="ARBA00000085"/>
    </source>
</evidence>
<dbReference type="InterPro" id="IPR036890">
    <property type="entry name" value="HATPase_C_sf"/>
</dbReference>
<dbReference type="SUPFAM" id="SSF55874">
    <property type="entry name" value="ATPase domain of HSP90 chaperone/DNA topoisomerase II/histidine kinase"/>
    <property type="match status" value="1"/>
</dbReference>
<comment type="catalytic activity">
    <reaction evidence="1">
        <text>ATP + protein L-histidine = ADP + protein N-phospho-L-histidine.</text>
        <dbReference type="EC" id="2.7.13.3"/>
    </reaction>
</comment>
<dbReference type="InterPro" id="IPR036097">
    <property type="entry name" value="HisK_dim/P_sf"/>
</dbReference>
<dbReference type="Gene3D" id="3.30.565.10">
    <property type="entry name" value="Histidine kinase-like ATPase, C-terminal domain"/>
    <property type="match status" value="1"/>
</dbReference>
<evidence type="ECO:0000256" key="2">
    <source>
        <dbReference type="ARBA" id="ARBA00012438"/>
    </source>
</evidence>
<reference evidence="6" key="2">
    <citation type="submission" date="2020-09" db="EMBL/GenBank/DDBJ databases">
        <authorList>
            <person name="Sun Q."/>
            <person name="Zhou Y."/>
        </authorList>
    </citation>
    <scope>NUCLEOTIDE SEQUENCE</scope>
    <source>
        <strain evidence="6">CGMCC 1.12726</strain>
    </source>
</reference>
<dbReference type="RefSeq" id="WP_188448442.1">
    <property type="nucleotide sequence ID" value="NZ_BMFO01000002.1"/>
</dbReference>
<sequence>MALALKAASSDSLRQREMYFFALFRCLEAAILALWVFSPYGPIREQTANGLLQGLSAAYLIGSALILLLNRMGPNPNHTLSGLSLDLAVFAGLAWLLPAGFYSVALIMLVNLAAGGVLLGRRASAAITAAAMLVVLGHYLGARLQGGSGGDLVQALMFAACYAATVAFCQMLAAQARLSQDLADERGQHLAEMAQMNELIIKRMRTGVILLDKHHRLVLHNEAADQLSQKTLERGTALRASLPELDRRLIAWRRQPDQRPEALSLYVGGPVVIPRFVGIPLHDLHYLVFLEDSRVFSGRADELQLANLGRLSASIAHEIRNPLAAISYAQQLMADSPELSEGDRKLLDIIGKQAQRLNGIIENILSLARRETASPQDIELNDFVQAFLDEHLSTHPQDRANIRLAPYATALHGLFDRSHLHQVLTVLLTNALHYGHHPHEAPQVTLSVRLDGRQPVLDVSDRGPGIPEPMREHLFSPFHTTSEHGTGLGLYIAKQLSDANQAQLRFEPMLGGGSRFLLRLAGGRDLLGKPG</sequence>
<feature type="domain" description="Histidine kinase" evidence="5">
    <location>
        <begin position="314"/>
        <end position="524"/>
    </location>
</feature>
<dbReference type="InterPro" id="IPR003594">
    <property type="entry name" value="HATPase_dom"/>
</dbReference>
<dbReference type="PROSITE" id="PS50109">
    <property type="entry name" value="HIS_KIN"/>
    <property type="match status" value="1"/>
</dbReference>
<dbReference type="Pfam" id="PF02518">
    <property type="entry name" value="HATPase_c"/>
    <property type="match status" value="1"/>
</dbReference>
<dbReference type="InterPro" id="IPR004358">
    <property type="entry name" value="Sig_transdc_His_kin-like_C"/>
</dbReference>
<feature type="transmembrane region" description="Helical" evidence="4">
    <location>
        <begin position="152"/>
        <end position="173"/>
    </location>
</feature>
<organism evidence="6 7">
    <name type="scientific">Arenimonas maotaiensis</name>
    <dbReference type="NCBI Taxonomy" id="1446479"/>
    <lineage>
        <taxon>Bacteria</taxon>
        <taxon>Pseudomonadati</taxon>
        <taxon>Pseudomonadota</taxon>
        <taxon>Gammaproteobacteria</taxon>
        <taxon>Lysobacterales</taxon>
        <taxon>Lysobacteraceae</taxon>
        <taxon>Arenimonas</taxon>
    </lineage>
</organism>
<proteinExistence type="predicted"/>
<evidence type="ECO:0000256" key="3">
    <source>
        <dbReference type="ARBA" id="ARBA00022553"/>
    </source>
</evidence>
<dbReference type="SMART" id="SM00387">
    <property type="entry name" value="HATPase_c"/>
    <property type="match status" value="1"/>
</dbReference>
<gene>
    <name evidence="6" type="primary">pilS</name>
    <name evidence="6" type="ORF">GCM10010960_10020</name>
</gene>
<dbReference type="InterPro" id="IPR003661">
    <property type="entry name" value="HisK_dim/P_dom"/>
</dbReference>
<dbReference type="EMBL" id="BMFO01000002">
    <property type="protein sequence ID" value="GGF90172.1"/>
    <property type="molecule type" value="Genomic_DNA"/>
</dbReference>
<dbReference type="InterPro" id="IPR005467">
    <property type="entry name" value="His_kinase_dom"/>
</dbReference>
<dbReference type="PANTHER" id="PTHR43065">
    <property type="entry name" value="SENSOR HISTIDINE KINASE"/>
    <property type="match status" value="1"/>
</dbReference>
<feature type="transmembrane region" description="Helical" evidence="4">
    <location>
        <begin position="18"/>
        <end position="38"/>
    </location>
</feature>
<dbReference type="EC" id="2.7.13.3" evidence="2"/>
<reference evidence="6" key="1">
    <citation type="journal article" date="2014" name="Int. J. Syst. Evol. Microbiol.">
        <title>Complete genome sequence of Corynebacterium casei LMG S-19264T (=DSM 44701T), isolated from a smear-ripened cheese.</title>
        <authorList>
            <consortium name="US DOE Joint Genome Institute (JGI-PGF)"/>
            <person name="Walter F."/>
            <person name="Albersmeier A."/>
            <person name="Kalinowski J."/>
            <person name="Ruckert C."/>
        </authorList>
    </citation>
    <scope>NUCLEOTIDE SEQUENCE</scope>
    <source>
        <strain evidence="6">CGMCC 1.12726</strain>
    </source>
</reference>
<dbReference type="GO" id="GO:0000155">
    <property type="term" value="F:phosphorelay sensor kinase activity"/>
    <property type="evidence" value="ECO:0007669"/>
    <property type="project" value="InterPro"/>
</dbReference>
<dbReference type="Proteomes" id="UP000632858">
    <property type="component" value="Unassembled WGS sequence"/>
</dbReference>
<feature type="transmembrane region" description="Helical" evidence="4">
    <location>
        <begin position="123"/>
        <end position="140"/>
    </location>
</feature>
<dbReference type="Pfam" id="PF00512">
    <property type="entry name" value="HisKA"/>
    <property type="match status" value="1"/>
</dbReference>
<accession>A0A917CJQ1</accession>
<dbReference type="PANTHER" id="PTHR43065:SF52">
    <property type="entry name" value="SENSOR PROTEIN KINASE PILS"/>
    <property type="match status" value="1"/>
</dbReference>
<dbReference type="AlphaFoldDB" id="A0A917CJQ1"/>
<keyword evidence="4" id="KW-0812">Transmembrane</keyword>
<dbReference type="Gene3D" id="1.10.287.130">
    <property type="match status" value="1"/>
</dbReference>
<keyword evidence="6" id="KW-0418">Kinase</keyword>
<keyword evidence="4" id="KW-0472">Membrane</keyword>
<keyword evidence="3" id="KW-0597">Phosphoprotein</keyword>